<feature type="domain" description="CBM6" evidence="4">
    <location>
        <begin position="2079"/>
        <end position="2219"/>
    </location>
</feature>
<dbReference type="Pfam" id="PF18099">
    <property type="entry name" value="CBM_35_2"/>
    <property type="match status" value="1"/>
</dbReference>
<dbReference type="Proteomes" id="UP000192472">
    <property type="component" value="Unassembled WGS sequence"/>
</dbReference>
<dbReference type="Gene3D" id="2.60.40.2030">
    <property type="match status" value="1"/>
</dbReference>
<dbReference type="SUPFAM" id="SSF51126">
    <property type="entry name" value="Pectin lyase-like"/>
    <property type="match status" value="2"/>
</dbReference>
<dbReference type="InterPro" id="IPR008979">
    <property type="entry name" value="Galactose-bd-like_sf"/>
</dbReference>
<dbReference type="EMBL" id="FWYF01000001">
    <property type="protein sequence ID" value="SMD32771.1"/>
    <property type="molecule type" value="Genomic_DNA"/>
</dbReference>
<evidence type="ECO:0000313" key="6">
    <source>
        <dbReference type="Proteomes" id="UP000192472"/>
    </source>
</evidence>
<dbReference type="CDD" id="cd23432">
    <property type="entry name" value="beta-trefoil_Ricin_EndoBetaGal-like"/>
    <property type="match status" value="1"/>
</dbReference>
<keyword evidence="2" id="KW-0677">Repeat</keyword>
<dbReference type="GO" id="GO:0005509">
    <property type="term" value="F:calcium ion binding"/>
    <property type="evidence" value="ECO:0007669"/>
    <property type="project" value="InterPro"/>
</dbReference>
<dbReference type="GO" id="GO:0007154">
    <property type="term" value="P:cell communication"/>
    <property type="evidence" value="ECO:0007669"/>
    <property type="project" value="InterPro"/>
</dbReference>
<dbReference type="NCBIfam" id="TIGR04183">
    <property type="entry name" value="Por_Secre_tail"/>
    <property type="match status" value="1"/>
</dbReference>
<dbReference type="SUPFAM" id="SSF49785">
    <property type="entry name" value="Galactose-binding domain-like"/>
    <property type="match status" value="1"/>
</dbReference>
<dbReference type="GO" id="GO:0016052">
    <property type="term" value="P:carbohydrate catabolic process"/>
    <property type="evidence" value="ECO:0007669"/>
    <property type="project" value="InterPro"/>
</dbReference>
<keyword evidence="3" id="KW-0106">Calcium</keyword>
<dbReference type="PANTHER" id="PTHR46182">
    <property type="entry name" value="FI19480P1"/>
    <property type="match status" value="1"/>
</dbReference>
<dbReference type="InterPro" id="IPR012334">
    <property type="entry name" value="Pectin_lyas_fold"/>
</dbReference>
<dbReference type="Gene3D" id="2.60.40.10">
    <property type="entry name" value="Immunoglobulins"/>
    <property type="match status" value="2"/>
</dbReference>
<dbReference type="SUPFAM" id="SSF49344">
    <property type="entry name" value="CBD9-like"/>
    <property type="match status" value="1"/>
</dbReference>
<dbReference type="Pfam" id="PF22815">
    <property type="entry name" value="CatAgl_D1"/>
    <property type="match status" value="2"/>
</dbReference>
<dbReference type="SUPFAM" id="SSF49313">
    <property type="entry name" value="Cadherin-like"/>
    <property type="match status" value="1"/>
</dbReference>
<dbReference type="SMART" id="SM00089">
    <property type="entry name" value="PKD"/>
    <property type="match status" value="1"/>
</dbReference>
<dbReference type="InterPro" id="IPR003343">
    <property type="entry name" value="Big_2"/>
</dbReference>
<dbReference type="Gene3D" id="2.60.40.1190">
    <property type="match status" value="1"/>
</dbReference>
<protein>
    <submittedName>
        <fullName evidence="5">Por secretion system C-terminal sorting domain-containing protein</fullName>
    </submittedName>
</protein>
<keyword evidence="6" id="KW-1185">Reference proteome</keyword>
<dbReference type="GO" id="GO:0031410">
    <property type="term" value="C:cytoplasmic vesicle"/>
    <property type="evidence" value="ECO:0007669"/>
    <property type="project" value="TreeGrafter"/>
</dbReference>
<evidence type="ECO:0000313" key="5">
    <source>
        <dbReference type="EMBL" id="SMD32771.1"/>
    </source>
</evidence>
<dbReference type="InterPro" id="IPR035986">
    <property type="entry name" value="PKD_dom_sf"/>
</dbReference>
<proteinExistence type="predicted"/>
<dbReference type="PANTHER" id="PTHR46182:SF2">
    <property type="entry name" value="FI19480P1"/>
    <property type="match status" value="1"/>
</dbReference>
<dbReference type="Pfam" id="PF05345">
    <property type="entry name" value="He_PIG"/>
    <property type="match status" value="1"/>
</dbReference>
<dbReference type="Pfam" id="PF06452">
    <property type="entry name" value="CBM9_1"/>
    <property type="match status" value="1"/>
</dbReference>
<dbReference type="InterPro" id="IPR015919">
    <property type="entry name" value="Cadherin-like_sf"/>
</dbReference>
<sequence length="2539" mass="268939">MKNECLQKWRRSVTSIFGLVSLVLMTYNTFAQGDGLPRGAYQMPYTRYESDDTNQSQAQARTDYEFLPDVAAAEASGQHYLALSSDGDYVQWTVNEFADGVTLRFTIPDNASGLGNQGDLNVYVNGSLDQTITLNSYWAFHYLNKFQGAQGGNVPNAGFTEVRMYFDDINFKLNTPLSPGSSIRLEKTGGNGFEYGIDFIEIEQIEPVKGAPANSLSVTDAPYNANGNDTIDDLAAFHACLADANAQGKNMYIPAGKYYLDGQFRLNASNITVQGAGIWHTELFFSSDLAFSGGVKARADNLEFSDVHVTTNNNDRFCPDNERIPGWNEPYKGYKGIFGTWGSNSVVKDVWVEHFETGMWFADYDFAVEGAPQDITEYLLITNARIRNNYADGVNFAEGSNHCTVEHTNIRNSGDDGFAVWSSDNWGHGIPGTHNTLQFSTVENVWRAGGVAFHGADGHGVNHVLIRDGRGCAGIRFTDTFPGFKFLQNNQSVMSNITIINHGTTYDLFNEEIGAIYLSGAVGLWNVYWEDIDIIDSQRHAITLEGGPYQNIEFHSLKVDGTGLDPYDHNTVVFTDGGTGIAASASGQIDLYNPQWISWETQDSIITTGNLVVNTFFTEPIGVISVDMPDGPLDMVIGEITSLTPTFVPQNASNKTVAYTNSNPSVGTLNEITGAFEATGVGQTVITVTTDDGNHTDQVTINVSAAVNIEATDAAAAEAGDTGTFTISISDVAQSISVGYTISGSATSGSDYTSTPALSGSVTLSPGNLTQVITVSPIDDSEFEGVETLTLTLQPGSGYQLGGTTAATISISDNENPPCLGSVIGLTASAPANDTNIEASWSEVPVSSISNTNVGSVQGDYSGQWRAMYDNQALYVLVEVQDTDLNNDSGSEWWNDDVVNVFIDGNNSKGSSYDGLNDFQLGFRWNDANVNLGGNSVQNASGISFNMFATAGGYALKAAIPWSTIGVSPTLGNQIGFDIAVDDDDNGGTREAQTSSFATTEMGWAQPVLFGSVYLTTCEAIIPTTPIITSPLSITRKDGEAINYTITASNFPESFSATGLPQGITLNTSTGQLNGTLSVVETVSASITASNSAGSDTETLEIIVNPEPATGVTLSEAAVNLTIPNTHQLTATVLPTTATNQNVTWSSDDAAATVDANGLVTAVSSGTATITATTVDGGYTATTVFTVIAPGEQPPVSNPGMGQSISLPTNSTTLDGSGSYDPDGTIVTYLWVQVSGPGTATLSGQNTSTLAASNLIEGLYIFELTVTDDNNISDAETVSVNVIPESVFPADRGYYDAPYTRYESESGSIGGGAAVNGPTYDMALLASEATDRKFVNLPSNGSYVEWTVSGTSQDGLTLRYSIPDNASGTLALYVNGSKVQDIALSSYWSWQYFDVSPSTQGVPSNTNNGPTYEARMRFDELHFQLSNAVNAGDVIRLQKETNDGVAYGVDFIELETVPAPISAPTGYLNIMDYGATPNDQTNDALAIRNALDIANGDPSIQGIYIPAGRFINGQGSGSPTGNLWVGNDGLAIQGAGMWHTELYFSSTGQNGAGFLFDANNIQLSDIYLNSATNTRTPGNKAINGSLGSNSTINNVWAEHFETGFWISSMNNGGWNVTDGLVISNCRIRNVYADGVNLAKGTSNTTVEHTSFRNCIDDAMATWSVNFLEAVPPTACHGNVFRYSTVENNLRAAGLGFFGGHSHEAHHLLIKDNFAGPGIRLNTQFPAFPFGSNASETINIHDVTVIGCGTTKNIWTYRFGAVELELPTPTQGTAYDLRFVNFSDIDIIDSQHDAVFVHSYMASQNNNVIDEIYFNNVNINGTGVALDVNNGPLYPTAEGESGGHGIYVANFSSNNTFDGWMELSGSTFANIAGEDVAFFNNNGDFEVRFGETAAVTGVTVSPTTLSLEPGQTQQLSETVAPVNASNKNVTWASSNAGVASVSATGLVTANGDGNATITVTTVDGGFTATTSVTVSTVVVPVTGVSVSPTSITLDEGATQQLSVTISPANASNQSVTWSSNNTSVASVNASGLVTANNAGTATITVTTTDGGFTAVSNIIVEEIVIPTQSPYSGTPISLPGTVEVENFDHGGEGVAYHDTNTANDGGQYRTGEGVDIEACSDGGYNVGWTGAGEWLEYTVNVASAGTYDFEFRVASTMDAGTFHVEMNGSNVTGTVTSVNTGAWQTWTSVYANDVSLNAGEQIMRIALDNPNHNLDKVIITAAGSGTVNVTGVGVSPTSVSLGIGNTQQLTATISPANATNQNVTWGSNNSSIATVNGAGLVTAVSAGTATITVTSVDGGYTANSTVTVTGGGSASGYHIRNVWQNSYLTDGGGNVTYGASPSGDSYVWILEDVGGGNVEIKNASTGEYMHIENLTGSVQCTSRTFGWYSSRWAIEDAGSGESRIRNAWQSNNYIHVENLTGNAQHGTIYTAWASAKWVLESTGGARILVDNQDKMQSEFVNQEILIYPNPVINGELKIDLVSGLEKVQISVSDLSGKMILNNRFDGQEKVLISTDGWVKGLYLIRIESDSLHHTQKISIQ</sequence>
<dbReference type="STRING" id="692418.SAMN04488029_1122"/>
<evidence type="ECO:0000256" key="2">
    <source>
        <dbReference type="ARBA" id="ARBA00022737"/>
    </source>
</evidence>
<dbReference type="Gene3D" id="2.60.120.260">
    <property type="entry name" value="Galactose-binding domain-like"/>
    <property type="match status" value="3"/>
</dbReference>
<dbReference type="GO" id="GO:0030246">
    <property type="term" value="F:carbohydrate binding"/>
    <property type="evidence" value="ECO:0007669"/>
    <property type="project" value="InterPro"/>
</dbReference>
<organism evidence="5 6">
    <name type="scientific">Reichenbachiella faecimaris</name>
    <dbReference type="NCBI Taxonomy" id="692418"/>
    <lineage>
        <taxon>Bacteria</taxon>
        <taxon>Pseudomonadati</taxon>
        <taxon>Bacteroidota</taxon>
        <taxon>Cytophagia</taxon>
        <taxon>Cytophagales</taxon>
        <taxon>Reichenbachiellaceae</taxon>
        <taxon>Reichenbachiella</taxon>
    </lineage>
</organism>
<dbReference type="Pfam" id="PF18962">
    <property type="entry name" value="Por_Secre_tail"/>
    <property type="match status" value="1"/>
</dbReference>
<dbReference type="InterPro" id="IPR006626">
    <property type="entry name" value="PbH1"/>
</dbReference>
<dbReference type="InterPro" id="IPR008964">
    <property type="entry name" value="Invasin/intimin_cell_adhesion"/>
</dbReference>
<dbReference type="RefSeq" id="WP_176214679.1">
    <property type="nucleotide sequence ID" value="NZ_FWYF01000001.1"/>
</dbReference>
<dbReference type="InterPro" id="IPR010502">
    <property type="entry name" value="Carb-bd_dom_fam9"/>
</dbReference>
<evidence type="ECO:0000256" key="3">
    <source>
        <dbReference type="ARBA" id="ARBA00022837"/>
    </source>
</evidence>
<dbReference type="GO" id="GO:0004553">
    <property type="term" value="F:hydrolase activity, hydrolyzing O-glycosyl compounds"/>
    <property type="evidence" value="ECO:0007669"/>
    <property type="project" value="InterPro"/>
</dbReference>
<dbReference type="SUPFAM" id="SSF50370">
    <property type="entry name" value="Ricin B-like lectins"/>
    <property type="match status" value="1"/>
</dbReference>
<reference evidence="5 6" key="1">
    <citation type="submission" date="2017-04" db="EMBL/GenBank/DDBJ databases">
        <authorList>
            <person name="Afonso C.L."/>
            <person name="Miller P.J."/>
            <person name="Scott M.A."/>
            <person name="Spackman E."/>
            <person name="Goraichik I."/>
            <person name="Dimitrov K.M."/>
            <person name="Suarez D.L."/>
            <person name="Swayne D.E."/>
        </authorList>
    </citation>
    <scope>NUCLEOTIDE SEQUENCE [LARGE SCALE GENOMIC DNA]</scope>
    <source>
        <strain evidence="5 6">DSM 26133</strain>
    </source>
</reference>
<dbReference type="SMART" id="SM00635">
    <property type="entry name" value="BID_2"/>
    <property type="match status" value="5"/>
</dbReference>
<evidence type="ECO:0000259" key="4">
    <source>
        <dbReference type="PROSITE" id="PS51175"/>
    </source>
</evidence>
<dbReference type="SUPFAM" id="SSF49373">
    <property type="entry name" value="Invasin/intimin cell-adhesion fragments"/>
    <property type="match status" value="5"/>
</dbReference>
<gene>
    <name evidence="5" type="ORF">SAMN04488029_1122</name>
</gene>
<dbReference type="InterPro" id="IPR013783">
    <property type="entry name" value="Ig-like_fold"/>
</dbReference>
<dbReference type="SUPFAM" id="SSF49299">
    <property type="entry name" value="PKD domain"/>
    <property type="match status" value="1"/>
</dbReference>
<dbReference type="InterPro" id="IPR005084">
    <property type="entry name" value="CBM6"/>
</dbReference>
<dbReference type="SMART" id="SM00710">
    <property type="entry name" value="PbH1"/>
    <property type="match status" value="14"/>
</dbReference>
<dbReference type="Gene3D" id="2.60.40.1080">
    <property type="match status" value="5"/>
</dbReference>
<dbReference type="InterPro" id="IPR026444">
    <property type="entry name" value="Secre_tail"/>
</dbReference>
<dbReference type="CDD" id="cd04080">
    <property type="entry name" value="CBM6_cellulase-like"/>
    <property type="match status" value="1"/>
</dbReference>
<name>A0A1W2G836_REIFA</name>
<dbReference type="InterPro" id="IPR055149">
    <property type="entry name" value="Agl_cat_D2"/>
</dbReference>
<dbReference type="InterPro" id="IPR041342">
    <property type="entry name" value="CBM35"/>
</dbReference>
<dbReference type="Pfam" id="PF22816">
    <property type="entry name" value="CatAgl_D2"/>
    <property type="match status" value="2"/>
</dbReference>
<dbReference type="InterPro" id="IPR003644">
    <property type="entry name" value="Calx_beta"/>
</dbReference>
<evidence type="ECO:0000256" key="1">
    <source>
        <dbReference type="ARBA" id="ARBA00022729"/>
    </source>
</evidence>
<dbReference type="CDD" id="cd09619">
    <property type="entry name" value="CBM9_like_4"/>
    <property type="match status" value="1"/>
</dbReference>
<dbReference type="InterPro" id="IPR006584">
    <property type="entry name" value="Cellulose-bd_IV"/>
</dbReference>
<dbReference type="InterPro" id="IPR011050">
    <property type="entry name" value="Pectin_lyase_fold/virulence"/>
</dbReference>
<dbReference type="InterPro" id="IPR029865">
    <property type="entry name" value="KIAA0319-like"/>
</dbReference>
<accession>A0A1W2G836</accession>
<dbReference type="InterPro" id="IPR033801">
    <property type="entry name" value="CBM6-CBM35-CBM36-like_1"/>
</dbReference>
<dbReference type="GO" id="GO:0016020">
    <property type="term" value="C:membrane"/>
    <property type="evidence" value="ECO:0007669"/>
    <property type="project" value="InterPro"/>
</dbReference>
<dbReference type="InterPro" id="IPR038081">
    <property type="entry name" value="CalX-like_sf"/>
</dbReference>
<dbReference type="SMART" id="SM00606">
    <property type="entry name" value="CBD_IV"/>
    <property type="match status" value="1"/>
</dbReference>
<dbReference type="InterPro" id="IPR035992">
    <property type="entry name" value="Ricin_B-like_lectins"/>
</dbReference>
<dbReference type="PROSITE" id="PS51175">
    <property type="entry name" value="CBM6"/>
    <property type="match status" value="1"/>
</dbReference>
<dbReference type="Gene3D" id="2.80.10.50">
    <property type="match status" value="1"/>
</dbReference>
<dbReference type="Pfam" id="PF03160">
    <property type="entry name" value="Calx-beta"/>
    <property type="match status" value="1"/>
</dbReference>
<keyword evidence="1" id="KW-0732">Signal</keyword>
<dbReference type="SUPFAM" id="SSF141072">
    <property type="entry name" value="CalX-like"/>
    <property type="match status" value="1"/>
</dbReference>
<dbReference type="Gene3D" id="2.160.20.10">
    <property type="entry name" value="Single-stranded right-handed beta-helix, Pectin lyase-like"/>
    <property type="match status" value="2"/>
</dbReference>
<dbReference type="InterPro" id="IPR022409">
    <property type="entry name" value="PKD/Chitinase_dom"/>
</dbReference>
<dbReference type="Pfam" id="PF22352">
    <property type="entry name" value="K319L-like_PKD"/>
    <property type="match status" value="1"/>
</dbReference>
<dbReference type="Pfam" id="PF02368">
    <property type="entry name" value="Big_2"/>
    <property type="match status" value="5"/>
</dbReference>